<keyword evidence="3" id="KW-1185">Reference proteome</keyword>
<dbReference type="AlphaFoldDB" id="A0A8J4TTP8"/>
<dbReference type="Proteomes" id="UP000727407">
    <property type="component" value="Unassembled WGS sequence"/>
</dbReference>
<evidence type="ECO:0000256" key="1">
    <source>
        <dbReference type="SAM" id="SignalP"/>
    </source>
</evidence>
<accession>A0A8J4TTP8</accession>
<feature type="signal peptide" evidence="1">
    <location>
        <begin position="1"/>
        <end position="24"/>
    </location>
</feature>
<keyword evidence="2" id="KW-0418">Kinase</keyword>
<name>A0A8J4TTP8_CLAMG</name>
<organism evidence="2 3">
    <name type="scientific">Clarias magur</name>
    <name type="common">Asian catfish</name>
    <name type="synonym">Macropteronotus magur</name>
    <dbReference type="NCBI Taxonomy" id="1594786"/>
    <lineage>
        <taxon>Eukaryota</taxon>
        <taxon>Metazoa</taxon>
        <taxon>Chordata</taxon>
        <taxon>Craniata</taxon>
        <taxon>Vertebrata</taxon>
        <taxon>Euteleostomi</taxon>
        <taxon>Actinopterygii</taxon>
        <taxon>Neopterygii</taxon>
        <taxon>Teleostei</taxon>
        <taxon>Ostariophysi</taxon>
        <taxon>Siluriformes</taxon>
        <taxon>Clariidae</taxon>
        <taxon>Clarias</taxon>
    </lineage>
</organism>
<keyword evidence="2" id="KW-0808">Transferase</keyword>
<protein>
    <submittedName>
        <fullName evidence="2">Receptor tyrosine-protein kinase erbB-4</fullName>
    </submittedName>
</protein>
<evidence type="ECO:0000313" key="2">
    <source>
        <dbReference type="EMBL" id="KAF5894188.1"/>
    </source>
</evidence>
<feature type="chain" id="PRO_5035177226" evidence="1">
    <location>
        <begin position="25"/>
        <end position="75"/>
    </location>
</feature>
<dbReference type="EMBL" id="QNUK01000386">
    <property type="protein sequence ID" value="KAF5894188.1"/>
    <property type="molecule type" value="Genomic_DNA"/>
</dbReference>
<reference evidence="2" key="1">
    <citation type="submission" date="2020-07" db="EMBL/GenBank/DDBJ databases">
        <title>Clarias magur genome sequencing, assembly and annotation.</title>
        <authorList>
            <person name="Kushwaha B."/>
            <person name="Kumar R."/>
            <person name="Das P."/>
            <person name="Joshi C.G."/>
            <person name="Kumar D."/>
            <person name="Nagpure N.S."/>
            <person name="Pandey M."/>
            <person name="Agarwal S."/>
            <person name="Srivastava S."/>
            <person name="Singh M."/>
            <person name="Sahoo L."/>
            <person name="Jayasankar P."/>
            <person name="Meher P.K."/>
            <person name="Koringa P.G."/>
            <person name="Iquebal M.A."/>
            <person name="Das S.P."/>
            <person name="Bit A."/>
            <person name="Patnaik S."/>
            <person name="Patel N."/>
            <person name="Shah T.M."/>
            <person name="Hinsu A."/>
            <person name="Jena J.K."/>
        </authorList>
    </citation>
    <scope>NUCLEOTIDE SEQUENCE</scope>
    <source>
        <strain evidence="2">CIFAMagur01</strain>
        <tissue evidence="2">Testis</tissue>
    </source>
</reference>
<dbReference type="GO" id="GO:0016301">
    <property type="term" value="F:kinase activity"/>
    <property type="evidence" value="ECO:0007669"/>
    <property type="project" value="UniProtKB-KW"/>
</dbReference>
<gene>
    <name evidence="2" type="ORF">DAT39_016100</name>
</gene>
<comment type="caution">
    <text evidence="2">The sequence shown here is derived from an EMBL/GenBank/DDBJ whole genome shotgun (WGS) entry which is preliminary data.</text>
</comment>
<keyword evidence="1" id="KW-0732">Signal</keyword>
<keyword evidence="2" id="KW-0675">Receptor</keyword>
<proteinExistence type="predicted"/>
<evidence type="ECO:0000313" key="3">
    <source>
        <dbReference type="Proteomes" id="UP000727407"/>
    </source>
</evidence>
<sequence>MFPPCALCCLALLLLSAPLPGTNSQQGICTSAQRLKVLQKEPAVGTSISWHEGFAVEALEVKMERRDCLGIDSTD</sequence>